<dbReference type="SUPFAM" id="SSF52833">
    <property type="entry name" value="Thioredoxin-like"/>
    <property type="match status" value="1"/>
</dbReference>
<evidence type="ECO:0000313" key="1">
    <source>
        <dbReference type="EMBL" id="PWN01990.1"/>
    </source>
</evidence>
<keyword evidence="2" id="KW-1185">Reference proteome</keyword>
<accession>A0A316TC42</accession>
<proteinExistence type="predicted"/>
<dbReference type="InterPro" id="IPR036249">
    <property type="entry name" value="Thioredoxin-like_sf"/>
</dbReference>
<dbReference type="EMBL" id="QGDD01000007">
    <property type="protein sequence ID" value="PWN01990.1"/>
    <property type="molecule type" value="Genomic_DNA"/>
</dbReference>
<dbReference type="CDD" id="cd03062">
    <property type="entry name" value="TRX_Fd_Sucrase"/>
    <property type="match status" value="1"/>
</dbReference>
<sequence>MATSPSTSTPRAGWCSAGVCSGRGCSRRCPDGVETSTTRFSCAAASALRDEPLAGTATHVRTWLLLEHSGPWGADALLDARLPEGLGAALKQQAKAYRAKILLVRRARAKRDPERLNVFAAFADHRRPRLEHGTVADLREVLDLDLTAFREGGSTGLSTYDGPLFCVCTNGRHDACCAEFGRPVAMALDDAYPEYAWEVSHIGGDRFAGNLVVLPEGLYYGRLDPQQGVALAGAHLAGDLDLDHLRGRSAYPMAVQAAEHHLRRQLGESRITAVVLQRRTVEDDVTTATFTAAGATYDVRVRTTRDPATATRLTCKAHRDNPVPRHELLGIDPA</sequence>
<name>A0A316TC42_9ACTN</name>
<dbReference type="AlphaFoldDB" id="A0A316TC42"/>
<dbReference type="PANTHER" id="PTHR31902:SF22">
    <property type="entry name" value="SLL1203 PROTEIN"/>
    <property type="match status" value="1"/>
</dbReference>
<evidence type="ECO:0000313" key="2">
    <source>
        <dbReference type="Proteomes" id="UP000245507"/>
    </source>
</evidence>
<dbReference type="Proteomes" id="UP000245507">
    <property type="component" value="Unassembled WGS sequence"/>
</dbReference>
<dbReference type="Pfam" id="PF06999">
    <property type="entry name" value="Suc_Fer-like"/>
    <property type="match status" value="1"/>
</dbReference>
<protein>
    <submittedName>
        <fullName evidence="1">Sucrase ferredoxin</fullName>
    </submittedName>
</protein>
<dbReference type="InterPro" id="IPR009737">
    <property type="entry name" value="Aim32/Apd1-like"/>
</dbReference>
<comment type="caution">
    <text evidence="1">The sequence shown here is derived from an EMBL/GenBank/DDBJ whole genome shotgun (WGS) entry which is preliminary data.</text>
</comment>
<reference evidence="1 2" key="1">
    <citation type="submission" date="2018-05" db="EMBL/GenBank/DDBJ databases">
        <title>Nocardioides silvaticus genome.</title>
        <authorList>
            <person name="Li C."/>
            <person name="Wang G."/>
        </authorList>
    </citation>
    <scope>NUCLEOTIDE SEQUENCE [LARGE SCALE GENOMIC DNA]</scope>
    <source>
        <strain evidence="1 2">CCTCC AB 2018079</strain>
    </source>
</reference>
<gene>
    <name evidence="1" type="ORF">DJ010_15755</name>
</gene>
<organism evidence="1 2">
    <name type="scientific">Nocardioides silvaticus</name>
    <dbReference type="NCBI Taxonomy" id="2201891"/>
    <lineage>
        <taxon>Bacteria</taxon>
        <taxon>Bacillati</taxon>
        <taxon>Actinomycetota</taxon>
        <taxon>Actinomycetes</taxon>
        <taxon>Propionibacteriales</taxon>
        <taxon>Nocardioidaceae</taxon>
        <taxon>Nocardioides</taxon>
    </lineage>
</organism>
<dbReference type="PANTHER" id="PTHR31902">
    <property type="entry name" value="ACTIN PATCHES DISTAL PROTEIN 1"/>
    <property type="match status" value="1"/>
</dbReference>